<gene>
    <name evidence="1" type="ORF">PRRU23_27400</name>
</gene>
<dbReference type="Proteomes" id="UP000887043">
    <property type="component" value="Unassembled WGS sequence"/>
</dbReference>
<evidence type="ECO:0000313" key="2">
    <source>
        <dbReference type="Proteomes" id="UP000887043"/>
    </source>
</evidence>
<protein>
    <submittedName>
        <fullName evidence="1">Uncharacterized protein</fullName>
    </submittedName>
</protein>
<dbReference type="AlphaFoldDB" id="A0AA37I4U9"/>
<evidence type="ECO:0000313" key="1">
    <source>
        <dbReference type="EMBL" id="GJG29040.1"/>
    </source>
</evidence>
<dbReference type="EMBL" id="BPTR01000002">
    <property type="protein sequence ID" value="GJG29040.1"/>
    <property type="molecule type" value="Genomic_DNA"/>
</dbReference>
<accession>A0AA37I4U9</accession>
<sequence>MQKNVRPAVPGTNRQLMQLVTEHASSPPLSLAQRVSQLELFLRKLGPADELKLRIQNLEKLTYNAKNTHTNGFDI</sequence>
<organism evidence="1 2">
    <name type="scientific">Segatella bryantii</name>
    <name type="common">Prevotella bryantii</name>
    <dbReference type="NCBI Taxonomy" id="77095"/>
    <lineage>
        <taxon>Bacteria</taxon>
        <taxon>Pseudomonadati</taxon>
        <taxon>Bacteroidota</taxon>
        <taxon>Bacteroidia</taxon>
        <taxon>Bacteroidales</taxon>
        <taxon>Prevotellaceae</taxon>
        <taxon>Segatella</taxon>
    </lineage>
</organism>
<reference evidence="1" key="1">
    <citation type="submission" date="2021-08" db="EMBL/GenBank/DDBJ databases">
        <title>Prevotella lacticifex sp. nov., isolated from rumen of cow.</title>
        <authorList>
            <person name="Shinkai T."/>
            <person name="Ikeyama N."/>
            <person name="Kumagai M."/>
            <person name="Ohmori H."/>
            <person name="Sakamoto M."/>
            <person name="Ohkuma M."/>
            <person name="Mitsumori M."/>
        </authorList>
    </citation>
    <scope>NUCLEOTIDE SEQUENCE</scope>
    <source>
        <strain evidence="1">DSM 11371</strain>
    </source>
</reference>
<comment type="caution">
    <text evidence="1">The sequence shown here is derived from an EMBL/GenBank/DDBJ whole genome shotgun (WGS) entry which is preliminary data.</text>
</comment>
<proteinExistence type="predicted"/>
<name>A0AA37I4U9_SEGBR</name>